<dbReference type="Gene3D" id="3.40.50.2000">
    <property type="entry name" value="Glycogen Phosphorylase B"/>
    <property type="match status" value="2"/>
</dbReference>
<reference evidence="3 4" key="1">
    <citation type="submission" date="2019-02" db="EMBL/GenBank/DDBJ databases">
        <title>High diversity of culturable Acinetobacter species in natural soil and water ecosystems.</title>
        <authorList>
            <person name="Radolfova-Krizova L."/>
            <person name="Nemec A."/>
        </authorList>
    </citation>
    <scope>NUCLEOTIDE SEQUENCE [LARGE SCALE GENOMIC DNA]</scope>
    <source>
        <strain evidence="3 4">ANC 4281</strain>
    </source>
</reference>
<gene>
    <name evidence="3" type="ORF">E0H85_07635</name>
</gene>
<organism evidence="3 4">
    <name type="scientific">Acinetobacter terrae</name>
    <dbReference type="NCBI Taxonomy" id="2731247"/>
    <lineage>
        <taxon>Bacteria</taxon>
        <taxon>Pseudomonadati</taxon>
        <taxon>Pseudomonadota</taxon>
        <taxon>Gammaproteobacteria</taxon>
        <taxon>Moraxellales</taxon>
        <taxon>Moraxellaceae</taxon>
        <taxon>Acinetobacter</taxon>
        <taxon>Acinetobacter Taxon 24</taxon>
    </lineage>
</organism>
<protein>
    <submittedName>
        <fullName evidence="3">Glycosyltransferase</fullName>
    </submittedName>
</protein>
<dbReference type="RefSeq" id="WP_131271101.1">
    <property type="nucleotide sequence ID" value="NZ_SJOA01000007.1"/>
</dbReference>
<accession>A0A4R0EMZ1</accession>
<evidence type="ECO:0000259" key="2">
    <source>
        <dbReference type="Pfam" id="PF00534"/>
    </source>
</evidence>
<dbReference type="SUPFAM" id="SSF53756">
    <property type="entry name" value="UDP-Glycosyltransferase/glycogen phosphorylase"/>
    <property type="match status" value="1"/>
</dbReference>
<dbReference type="Pfam" id="PF00534">
    <property type="entry name" value="Glycos_transf_1"/>
    <property type="match status" value="1"/>
</dbReference>
<comment type="caution">
    <text evidence="3">The sequence shown here is derived from an EMBL/GenBank/DDBJ whole genome shotgun (WGS) entry which is preliminary data.</text>
</comment>
<sequence>MKIAHLCLSCFYFDGFSYQENVLPRQNIADGHETIIIASLESIDKNGKMIFLNEGSYLGSDGAMVYRIPYNKKIPKRIQHKVRSYQGLLDKLHEFKPDIIYFHGISAYELLTVKKYKMLNPNVKLIVDVHSDKNNSATNWISKYLLHKFFYRSVFKSIEPLIDKIFCCSLEAKDFAEEIYEADKKKTEFYPLGGECLSDQEYSQRRSETRSLLNIDDDKILLLQTGKINKKKKAIEALSVFSKFKSDKFIYLIIGAFEDNVEEQMNQLIAQDNRVRFLGWADSNQLKNYLCASDLYIQPGSQSATMQQSLCLRNPVLLDNVKSHTVFVKENGWLINDTNEINGILELIDQSPEILSKMSENSYSIAIQLLSYKSLANKIYF</sequence>
<keyword evidence="1 3" id="KW-0808">Transferase</keyword>
<dbReference type="OrthoDB" id="9816424at2"/>
<dbReference type="InterPro" id="IPR001296">
    <property type="entry name" value="Glyco_trans_1"/>
</dbReference>
<dbReference type="PANTHER" id="PTHR46401">
    <property type="entry name" value="GLYCOSYLTRANSFERASE WBBK-RELATED"/>
    <property type="match status" value="1"/>
</dbReference>
<dbReference type="PANTHER" id="PTHR46401:SF2">
    <property type="entry name" value="GLYCOSYLTRANSFERASE WBBK-RELATED"/>
    <property type="match status" value="1"/>
</dbReference>
<dbReference type="CDD" id="cd03801">
    <property type="entry name" value="GT4_PimA-like"/>
    <property type="match status" value="1"/>
</dbReference>
<proteinExistence type="predicted"/>
<dbReference type="AlphaFoldDB" id="A0A4R0EMZ1"/>
<dbReference type="GO" id="GO:0009103">
    <property type="term" value="P:lipopolysaccharide biosynthetic process"/>
    <property type="evidence" value="ECO:0007669"/>
    <property type="project" value="TreeGrafter"/>
</dbReference>
<name>A0A4R0EMZ1_9GAMM</name>
<dbReference type="GO" id="GO:0016757">
    <property type="term" value="F:glycosyltransferase activity"/>
    <property type="evidence" value="ECO:0007669"/>
    <property type="project" value="InterPro"/>
</dbReference>
<evidence type="ECO:0000256" key="1">
    <source>
        <dbReference type="ARBA" id="ARBA00022679"/>
    </source>
</evidence>
<feature type="domain" description="Glycosyl transferase family 1" evidence="2">
    <location>
        <begin position="208"/>
        <end position="361"/>
    </location>
</feature>
<evidence type="ECO:0000313" key="4">
    <source>
        <dbReference type="Proteomes" id="UP000291380"/>
    </source>
</evidence>
<dbReference type="Proteomes" id="UP000291380">
    <property type="component" value="Unassembled WGS sequence"/>
</dbReference>
<evidence type="ECO:0000313" key="3">
    <source>
        <dbReference type="EMBL" id="TCB59686.1"/>
    </source>
</evidence>
<dbReference type="EMBL" id="SJOA01000007">
    <property type="protein sequence ID" value="TCB59686.1"/>
    <property type="molecule type" value="Genomic_DNA"/>
</dbReference>